<keyword evidence="3" id="KW-0479">Metal-binding</keyword>
<dbReference type="Gene3D" id="3.20.20.70">
    <property type="entry name" value="Aldolase class I"/>
    <property type="match status" value="1"/>
</dbReference>
<dbReference type="InterPro" id="IPR008567">
    <property type="entry name" value="BKACE"/>
</dbReference>
<dbReference type="Pfam" id="PF05853">
    <property type="entry name" value="BKACE"/>
    <property type="match status" value="1"/>
</dbReference>
<sequence length="284" mass="30215">MNMPASTASGLDAPLIVTVAPNGAYKKIADHAAVPVTPGQLAETAKRCLDAGASMLHMHVRKADQSHSLEPDAYLAATRAVRQAVGNELVVQITTEAAGVYAPDEQVAAVMAVKPEAVSVGLREIALGPQADARVASLFSWLARERVMTQVILYDTGDVERWQAYRRQGVVPDAPWFLLFVLGRYSAGQTSSPSDLLPFLAAHDHAYPWAMCAFGRHEHACAGAAAALGGHARVGFENNLYLRDGSIAPDNAALVRQVAEVAGALGRRLATADQVRALFLGDER</sequence>
<comment type="cofactor">
    <cofactor evidence="1">
        <name>Zn(2+)</name>
        <dbReference type="ChEBI" id="CHEBI:29105"/>
    </cofactor>
</comment>
<protein>
    <submittedName>
        <fullName evidence="5">Uncharacterized protein (DUF849 family)</fullName>
    </submittedName>
</protein>
<comment type="caution">
    <text evidence="5">The sequence shown here is derived from an EMBL/GenBank/DDBJ whole genome shotgun (WGS) entry which is preliminary data.</text>
</comment>
<dbReference type="PANTHER" id="PTHR37418:SF2">
    <property type="entry name" value="3-KETO-5-AMINOHEXANOATE CLEAVAGE ENZYME"/>
    <property type="match status" value="1"/>
</dbReference>
<keyword evidence="4" id="KW-0862">Zinc</keyword>
<dbReference type="SUPFAM" id="SSF51395">
    <property type="entry name" value="FMN-linked oxidoreductases"/>
    <property type="match status" value="1"/>
</dbReference>
<evidence type="ECO:0000256" key="3">
    <source>
        <dbReference type="ARBA" id="ARBA00022723"/>
    </source>
</evidence>
<keyword evidence="2" id="KW-0808">Transferase</keyword>
<evidence type="ECO:0000256" key="4">
    <source>
        <dbReference type="ARBA" id="ARBA00022833"/>
    </source>
</evidence>
<dbReference type="GO" id="GO:0046872">
    <property type="term" value="F:metal ion binding"/>
    <property type="evidence" value="ECO:0007669"/>
    <property type="project" value="UniProtKB-KW"/>
</dbReference>
<dbReference type="GO" id="GO:0043720">
    <property type="term" value="F:3-keto-5-aminohexanoate cleavage activity"/>
    <property type="evidence" value="ECO:0007669"/>
    <property type="project" value="InterPro"/>
</dbReference>
<gene>
    <name evidence="5" type="ORF">EV675_3912</name>
</gene>
<keyword evidence="6" id="KW-1185">Reference proteome</keyword>
<name>A0A4Q7NE90_9BURK</name>
<evidence type="ECO:0000313" key="6">
    <source>
        <dbReference type="Proteomes" id="UP000292445"/>
    </source>
</evidence>
<evidence type="ECO:0000256" key="1">
    <source>
        <dbReference type="ARBA" id="ARBA00001947"/>
    </source>
</evidence>
<accession>A0A4Q7NE90</accession>
<dbReference type="AlphaFoldDB" id="A0A4Q7NE90"/>
<evidence type="ECO:0000313" key="5">
    <source>
        <dbReference type="EMBL" id="RZS81289.1"/>
    </source>
</evidence>
<dbReference type="OrthoDB" id="9155960at2"/>
<dbReference type="RefSeq" id="WP_130358961.1">
    <property type="nucleotide sequence ID" value="NZ_SGXC01000002.1"/>
</dbReference>
<dbReference type="Proteomes" id="UP000292445">
    <property type="component" value="Unassembled WGS sequence"/>
</dbReference>
<dbReference type="EMBL" id="SGXC01000002">
    <property type="protein sequence ID" value="RZS81289.1"/>
    <property type="molecule type" value="Genomic_DNA"/>
</dbReference>
<proteinExistence type="predicted"/>
<evidence type="ECO:0000256" key="2">
    <source>
        <dbReference type="ARBA" id="ARBA00022679"/>
    </source>
</evidence>
<organism evidence="5 6">
    <name type="scientific">Pigmentiphaga kullae</name>
    <dbReference type="NCBI Taxonomy" id="151784"/>
    <lineage>
        <taxon>Bacteria</taxon>
        <taxon>Pseudomonadati</taxon>
        <taxon>Pseudomonadota</taxon>
        <taxon>Betaproteobacteria</taxon>
        <taxon>Burkholderiales</taxon>
        <taxon>Alcaligenaceae</taxon>
        <taxon>Pigmentiphaga</taxon>
    </lineage>
</organism>
<reference evidence="5 6" key="1">
    <citation type="submission" date="2019-02" db="EMBL/GenBank/DDBJ databases">
        <title>Genomic Encyclopedia of Type Strains, Phase IV (KMG-IV): sequencing the most valuable type-strain genomes for metagenomic binning, comparative biology and taxonomic classification.</title>
        <authorList>
            <person name="Goeker M."/>
        </authorList>
    </citation>
    <scope>NUCLEOTIDE SEQUENCE [LARGE SCALE GENOMIC DNA]</scope>
    <source>
        <strain evidence="5 6">K24</strain>
    </source>
</reference>
<dbReference type="PANTHER" id="PTHR37418">
    <property type="entry name" value="3-KETO-5-AMINOHEXANOATE CLEAVAGE ENZYME-RELATED"/>
    <property type="match status" value="1"/>
</dbReference>
<dbReference type="InterPro" id="IPR013785">
    <property type="entry name" value="Aldolase_TIM"/>
</dbReference>